<evidence type="ECO:0000313" key="1">
    <source>
        <dbReference type="EMBL" id="MDD7914949.1"/>
    </source>
</evidence>
<name>A0ABT5SA01_9FLAO</name>
<accession>A0ABT5SA01</accession>
<protein>
    <submittedName>
        <fullName evidence="1">Nucleoid-associated protein</fullName>
    </submittedName>
</protein>
<reference evidence="1" key="1">
    <citation type="submission" date="2023-02" db="EMBL/GenBank/DDBJ databases">
        <title>Polaribacter ponticola sp. nov., isolated from seawater.</title>
        <authorList>
            <person name="Baek J.H."/>
            <person name="Kim J.M."/>
            <person name="Choi D.G."/>
            <person name="Jeon C.O."/>
        </authorList>
    </citation>
    <scope>NUCLEOTIDE SEQUENCE</scope>
    <source>
        <strain evidence="1">MSW5</strain>
    </source>
</reference>
<dbReference type="Pfam" id="PF04245">
    <property type="entry name" value="NA37"/>
    <property type="match status" value="1"/>
</dbReference>
<dbReference type="EMBL" id="JAOSLC020000003">
    <property type="protein sequence ID" value="MDD7914949.1"/>
    <property type="molecule type" value="Genomic_DNA"/>
</dbReference>
<gene>
    <name evidence="1" type="ORF">N5A56_011210</name>
</gene>
<organism evidence="1 2">
    <name type="scientific">Polaribacter ponticola</name>
    <dbReference type="NCBI Taxonomy" id="2978475"/>
    <lineage>
        <taxon>Bacteria</taxon>
        <taxon>Pseudomonadati</taxon>
        <taxon>Bacteroidota</taxon>
        <taxon>Flavobacteriia</taxon>
        <taxon>Flavobacteriales</taxon>
        <taxon>Flavobacteriaceae</taxon>
    </lineage>
</organism>
<proteinExistence type="predicted"/>
<keyword evidence="2" id="KW-1185">Reference proteome</keyword>
<dbReference type="InterPro" id="IPR007358">
    <property type="entry name" value="Nucleoid_associated_NdpA"/>
</dbReference>
<dbReference type="RefSeq" id="WP_265725534.1">
    <property type="nucleotide sequence ID" value="NZ_JAOSLC020000003.1"/>
</dbReference>
<dbReference type="Proteomes" id="UP001151478">
    <property type="component" value="Unassembled WGS sequence"/>
</dbReference>
<sequence>MRSIQRFKKNIRAELIKVKLVYKLSRIISNKLKIQLFLRSKIISDDKKTRAEITKCILHKVANKFNSGSNVFSEDLIRFDQESYDLMKGFLLKPFGSLTQSYRFTNHEDVRLNELNKFAKEVFKDEESFVEYSKSIVNHLFEQSNSAQIKTGDVLVVFIEGLEYKDVLTEAIGIFKIENKVDFFQTYLDDNESFDIVVQKGISTKRIDKGCLVLNTSDEEGTVVFSVDNNNYDAQYWVKNFLSVKLADDYNSHTQNYLEMCKEFSEEIIKPELGMHEQGNFLANTVDYFKENESVDYATFKDEVFEEDKHKEQFDEYKKHFENLNDVLVRNNFDVSGVVLKKEKNKLKTEIKLDTNISIKLDVDAPEAASEYLERGYDEEKKMKYYKVYFNEEK</sequence>
<comment type="caution">
    <text evidence="1">The sequence shown here is derived from an EMBL/GenBank/DDBJ whole genome shotgun (WGS) entry which is preliminary data.</text>
</comment>
<evidence type="ECO:0000313" key="2">
    <source>
        <dbReference type="Proteomes" id="UP001151478"/>
    </source>
</evidence>